<organism evidence="1 2">
    <name type="scientific">Spirosoma pollinicola</name>
    <dbReference type="NCBI Taxonomy" id="2057025"/>
    <lineage>
        <taxon>Bacteria</taxon>
        <taxon>Pseudomonadati</taxon>
        <taxon>Bacteroidota</taxon>
        <taxon>Cytophagia</taxon>
        <taxon>Cytophagales</taxon>
        <taxon>Cytophagaceae</taxon>
        <taxon>Spirosoma</taxon>
    </lineage>
</organism>
<dbReference type="InterPro" id="IPR001387">
    <property type="entry name" value="Cro/C1-type_HTH"/>
</dbReference>
<gene>
    <name evidence="1" type="ORF">CWM47_23080</name>
</gene>
<protein>
    <submittedName>
        <fullName evidence="1">Uncharacterized protein</fullName>
    </submittedName>
</protein>
<accession>A0A2K8Z3R5</accession>
<dbReference type="CDD" id="cd00093">
    <property type="entry name" value="HTH_XRE"/>
    <property type="match status" value="1"/>
</dbReference>
<dbReference type="Proteomes" id="UP000232883">
    <property type="component" value="Chromosome"/>
</dbReference>
<dbReference type="GO" id="GO:0003677">
    <property type="term" value="F:DNA binding"/>
    <property type="evidence" value="ECO:0007669"/>
    <property type="project" value="InterPro"/>
</dbReference>
<dbReference type="SUPFAM" id="SSF47413">
    <property type="entry name" value="lambda repressor-like DNA-binding domains"/>
    <property type="match status" value="1"/>
</dbReference>
<evidence type="ECO:0000313" key="2">
    <source>
        <dbReference type="Proteomes" id="UP000232883"/>
    </source>
</evidence>
<proteinExistence type="predicted"/>
<dbReference type="AlphaFoldDB" id="A0A2K8Z3R5"/>
<sequence length="156" mass="18040">MFRSVYNAREIGCPTISKNAKPLPVLTIILEKQASQFWGRIERKNLLAITTGNTPEIVAKKLSSQLREFTNYLGSHSSEEFMLSGDFTFNYLYDMTRVRELFQQFRISSLAEQANISPDTLSQFMTSKQHPSYQQAQQIEELIQQFGREMINFSLL</sequence>
<dbReference type="InterPro" id="IPR010982">
    <property type="entry name" value="Lambda_DNA-bd_dom_sf"/>
</dbReference>
<reference evidence="1 2" key="1">
    <citation type="submission" date="2017-11" db="EMBL/GenBank/DDBJ databases">
        <title>Taxonomic description and genome sequences of Spirosoma HA7 sp. nov., isolated from pollen microhabitat of Corylus avellana.</title>
        <authorList>
            <person name="Ambika Manirajan B."/>
            <person name="Suarez C."/>
            <person name="Ratering S."/>
            <person name="Geissler-Plaum R."/>
            <person name="Cardinale M."/>
            <person name="Sylvia S."/>
        </authorList>
    </citation>
    <scope>NUCLEOTIDE SEQUENCE [LARGE SCALE GENOMIC DNA]</scope>
    <source>
        <strain evidence="1 2">HA7</strain>
    </source>
</reference>
<name>A0A2K8Z3R5_9BACT</name>
<dbReference type="EMBL" id="CP025096">
    <property type="protein sequence ID" value="AUD04474.1"/>
    <property type="molecule type" value="Genomic_DNA"/>
</dbReference>
<dbReference type="KEGG" id="spir:CWM47_23080"/>
<evidence type="ECO:0000313" key="1">
    <source>
        <dbReference type="EMBL" id="AUD04474.1"/>
    </source>
</evidence>
<keyword evidence="2" id="KW-1185">Reference proteome</keyword>